<dbReference type="Proteomes" id="UP000075840">
    <property type="component" value="Unassembled WGS sequence"/>
</dbReference>
<name>A0A182I6L9_ANOAR</name>
<feature type="compositionally biased region" description="Low complexity" evidence="1">
    <location>
        <begin position="124"/>
        <end position="137"/>
    </location>
</feature>
<feature type="region of interest" description="Disordered" evidence="1">
    <location>
        <begin position="123"/>
        <end position="154"/>
    </location>
</feature>
<keyword evidence="4" id="KW-1185">Reference proteome</keyword>
<dbReference type="VEuPathDB" id="VectorBase:AARA009224"/>
<proteinExistence type="predicted"/>
<evidence type="ECO:0000313" key="3">
    <source>
        <dbReference type="EnsemblMetazoa" id="AARA009224-PA"/>
    </source>
</evidence>
<dbReference type="AlphaFoldDB" id="A0A182I6L9"/>
<accession>A0A182I6L9</accession>
<evidence type="ECO:0000256" key="1">
    <source>
        <dbReference type="SAM" id="MobiDB-lite"/>
    </source>
</evidence>
<keyword evidence="2" id="KW-0732">Signal</keyword>
<feature type="signal peptide" evidence="2">
    <location>
        <begin position="1"/>
        <end position="20"/>
    </location>
</feature>
<sequence>MESLGVIQALLVVSAVVVVAEDLVEEMVAVYPAGDASVPVSVPGKVNQQTSLWNRPDKAAVEVRTMVDVRSVMQVCDVTVADATMLTGSLTRNTGYELIAVQLKSIHAVMGQSTGITNRSRFHQTNQEEQQETEPTQYNDRSIQCHDRERNHHL</sequence>
<feature type="compositionally biased region" description="Basic and acidic residues" evidence="1">
    <location>
        <begin position="143"/>
        <end position="154"/>
    </location>
</feature>
<evidence type="ECO:0000256" key="2">
    <source>
        <dbReference type="SAM" id="SignalP"/>
    </source>
</evidence>
<protein>
    <submittedName>
        <fullName evidence="3">Uncharacterized protein</fullName>
    </submittedName>
</protein>
<reference evidence="3" key="1">
    <citation type="submission" date="2022-08" db="UniProtKB">
        <authorList>
            <consortium name="EnsemblMetazoa"/>
        </authorList>
    </citation>
    <scope>IDENTIFICATION</scope>
    <source>
        <strain evidence="3">Dongola</strain>
    </source>
</reference>
<evidence type="ECO:0000313" key="4">
    <source>
        <dbReference type="Proteomes" id="UP000075840"/>
    </source>
</evidence>
<dbReference type="EMBL" id="APCN01003668">
    <property type="status" value="NOT_ANNOTATED_CDS"/>
    <property type="molecule type" value="Genomic_DNA"/>
</dbReference>
<dbReference type="EnsemblMetazoa" id="AARA009224-RA">
    <property type="protein sequence ID" value="AARA009224-PA"/>
    <property type="gene ID" value="AARA009224"/>
</dbReference>
<organism evidence="3 4">
    <name type="scientific">Anopheles arabiensis</name>
    <name type="common">Mosquito</name>
    <dbReference type="NCBI Taxonomy" id="7173"/>
    <lineage>
        <taxon>Eukaryota</taxon>
        <taxon>Metazoa</taxon>
        <taxon>Ecdysozoa</taxon>
        <taxon>Arthropoda</taxon>
        <taxon>Hexapoda</taxon>
        <taxon>Insecta</taxon>
        <taxon>Pterygota</taxon>
        <taxon>Neoptera</taxon>
        <taxon>Endopterygota</taxon>
        <taxon>Diptera</taxon>
        <taxon>Nematocera</taxon>
        <taxon>Culicoidea</taxon>
        <taxon>Culicidae</taxon>
        <taxon>Anophelinae</taxon>
        <taxon>Anopheles</taxon>
    </lineage>
</organism>
<feature type="chain" id="PRO_5043982917" evidence="2">
    <location>
        <begin position="21"/>
        <end position="154"/>
    </location>
</feature>